<evidence type="ECO:0000313" key="2">
    <source>
        <dbReference type="EMBL" id="SPP93340.1"/>
    </source>
</evidence>
<dbReference type="KEGG" id="bvz:BRAD3257_2263"/>
<evidence type="ECO:0000313" key="3">
    <source>
        <dbReference type="Proteomes" id="UP000246085"/>
    </source>
</evidence>
<keyword evidence="4" id="KW-1185">Reference proteome</keyword>
<organism evidence="2 3">
    <name type="scientific">Bradyrhizobium vignae</name>
    <dbReference type="NCBI Taxonomy" id="1549949"/>
    <lineage>
        <taxon>Bacteria</taxon>
        <taxon>Pseudomonadati</taxon>
        <taxon>Pseudomonadota</taxon>
        <taxon>Alphaproteobacteria</taxon>
        <taxon>Hyphomicrobiales</taxon>
        <taxon>Nitrobacteraceae</taxon>
        <taxon>Bradyrhizobium</taxon>
    </lineage>
</organism>
<evidence type="ECO:0000313" key="4">
    <source>
        <dbReference type="Proteomes" id="UP000669317"/>
    </source>
</evidence>
<sequence length="165" mass="18496">MTNDRKSNVRCFCCGQTSEQSVLLSTNEIGSRDIDQPPSGMERFNMSVWLQECPTCGYVAPDISDGDDRDRLFVQTERYAALREGPHFSRRASRFLLRAAIDFARDDFERAFVNTLYAARDADDCALGEVASGLRKIASRYLVGRSVISLDLQGMSLHALRRACS</sequence>
<reference evidence="1 4" key="2">
    <citation type="submission" date="2021-03" db="EMBL/GenBank/DDBJ databases">
        <title>Genome Sequence of Bradyrhizobium vignae strain ISRA400.</title>
        <authorList>
            <person name="Tisa L.S."/>
            <person name="Svistoonoff S."/>
            <person name="Hocher V."/>
            <person name="Fall S."/>
            <person name="Zaiya A."/>
            <person name="Naing D."/>
            <person name="Niang N."/>
            <person name="Diouf A."/>
            <person name="Dasylva M.C."/>
            <person name="Toure O."/>
            <person name="Gueye M."/>
            <person name="Gully D."/>
            <person name="Tisseyre P."/>
            <person name="Simpson S."/>
            <person name="Morris K."/>
            <person name="Thomas W.K."/>
        </authorList>
    </citation>
    <scope>NUCLEOTIDE SEQUENCE [LARGE SCALE GENOMIC DNA]</scope>
    <source>
        <strain evidence="1 4">ISRA400</strain>
    </source>
</reference>
<dbReference type="RefSeq" id="WP_122401676.1">
    <property type="nucleotide sequence ID" value="NZ_JAGIKT010000022.1"/>
</dbReference>
<proteinExistence type="predicted"/>
<protein>
    <recommendedName>
        <fullName evidence="5">DUF2225 domain-containing protein</fullName>
    </recommendedName>
</protein>
<accession>A0A2U3PW07</accession>
<dbReference type="Proteomes" id="UP000246085">
    <property type="component" value="Chromosome BRAD3257"/>
</dbReference>
<dbReference type="EMBL" id="JAGIKT010000022">
    <property type="protein sequence ID" value="MBP0111771.1"/>
    <property type="molecule type" value="Genomic_DNA"/>
</dbReference>
<gene>
    <name evidence="2" type="ORF">BRAD3257_2263</name>
    <name evidence="1" type="ORF">JWS04_11895</name>
</gene>
<dbReference type="Proteomes" id="UP000669317">
    <property type="component" value="Unassembled WGS sequence"/>
</dbReference>
<dbReference type="EMBL" id="LS398110">
    <property type="protein sequence ID" value="SPP93340.1"/>
    <property type="molecule type" value="Genomic_DNA"/>
</dbReference>
<reference evidence="2 3" key="1">
    <citation type="submission" date="2018-03" db="EMBL/GenBank/DDBJ databases">
        <authorList>
            <person name="Gully D."/>
        </authorList>
    </citation>
    <scope>NUCLEOTIDE SEQUENCE [LARGE SCALE GENOMIC DNA]</scope>
    <source>
        <strain evidence="2">ORS3257</strain>
    </source>
</reference>
<evidence type="ECO:0008006" key="5">
    <source>
        <dbReference type="Google" id="ProtNLM"/>
    </source>
</evidence>
<accession>A0A4V1KVR4</accession>
<evidence type="ECO:0000313" key="1">
    <source>
        <dbReference type="EMBL" id="MBP0111771.1"/>
    </source>
</evidence>
<dbReference type="OrthoDB" id="197364at2"/>
<dbReference type="AlphaFoldDB" id="A0A2U3PW07"/>
<name>A0A2U3PW07_9BRAD</name>